<protein>
    <submittedName>
        <fullName evidence="1">Uncharacterized protein</fullName>
    </submittedName>
</protein>
<organism evidence="1 2">
    <name type="scientific">Cordyceps militaris</name>
    <name type="common">Caterpillar fungus</name>
    <name type="synonym">Clavaria militaris</name>
    <dbReference type="NCBI Taxonomy" id="73501"/>
    <lineage>
        <taxon>Eukaryota</taxon>
        <taxon>Fungi</taxon>
        <taxon>Dikarya</taxon>
        <taxon>Ascomycota</taxon>
        <taxon>Pezizomycotina</taxon>
        <taxon>Sordariomycetes</taxon>
        <taxon>Hypocreomycetidae</taxon>
        <taxon>Hypocreales</taxon>
        <taxon>Cordycipitaceae</taxon>
        <taxon>Cordyceps</taxon>
    </lineage>
</organism>
<name>A0A2H4SQ60_CORMI</name>
<proteinExistence type="predicted"/>
<dbReference type="Proteomes" id="UP000323067">
    <property type="component" value="Chromosome v"/>
</dbReference>
<dbReference type="VEuPathDB" id="FungiDB:A9K55_004275"/>
<sequence length="103" mass="11350">MAASKHVLASMFIDSHSTTSSSTKPETPAIGSHKLLEFSINSTRKWLSYLPLSVRVKIEATLLTFCCSLGRGLPARYAFQPVVVKMKRRPAKFATAPHLAFSK</sequence>
<reference evidence="1 2" key="1">
    <citation type="journal article" date="2017" name="BMC Genomics">
        <title>Chromosome level assembly and secondary metabolite potential of the parasitic fungus Cordyceps militaris.</title>
        <authorList>
            <person name="Kramer G.J."/>
            <person name="Nodwell J.R."/>
        </authorList>
    </citation>
    <scope>NUCLEOTIDE SEQUENCE [LARGE SCALE GENOMIC DNA]</scope>
    <source>
        <strain evidence="1 2">ATCC 34164</strain>
    </source>
</reference>
<evidence type="ECO:0000313" key="1">
    <source>
        <dbReference type="EMBL" id="ATY65238.1"/>
    </source>
</evidence>
<evidence type="ECO:0000313" key="2">
    <source>
        <dbReference type="Proteomes" id="UP000323067"/>
    </source>
</evidence>
<accession>A0A2H4SQ60</accession>
<dbReference type="EMBL" id="CP023325">
    <property type="protein sequence ID" value="ATY65238.1"/>
    <property type="molecule type" value="Genomic_DNA"/>
</dbReference>
<gene>
    <name evidence="1" type="ORF">A9K55_004275</name>
</gene>
<dbReference type="AlphaFoldDB" id="A0A2H4SQ60"/>